<reference evidence="2" key="1">
    <citation type="submission" date="2022-11" db="UniProtKB">
        <authorList>
            <consortium name="WormBaseParasite"/>
        </authorList>
    </citation>
    <scope>IDENTIFICATION</scope>
</reference>
<dbReference type="WBParaSite" id="ACRNAN_scaffold6064.g22559.t1">
    <property type="protein sequence ID" value="ACRNAN_scaffold6064.g22559.t1"/>
    <property type="gene ID" value="ACRNAN_scaffold6064.g22559"/>
</dbReference>
<keyword evidence="1" id="KW-1185">Reference proteome</keyword>
<protein>
    <submittedName>
        <fullName evidence="2">Uncharacterized protein</fullName>
    </submittedName>
</protein>
<dbReference type="Proteomes" id="UP000887540">
    <property type="component" value="Unplaced"/>
</dbReference>
<evidence type="ECO:0000313" key="1">
    <source>
        <dbReference type="Proteomes" id="UP000887540"/>
    </source>
</evidence>
<evidence type="ECO:0000313" key="2">
    <source>
        <dbReference type="WBParaSite" id="ACRNAN_scaffold6064.g22559.t1"/>
    </source>
</evidence>
<organism evidence="1 2">
    <name type="scientific">Acrobeloides nanus</name>
    <dbReference type="NCBI Taxonomy" id="290746"/>
    <lineage>
        <taxon>Eukaryota</taxon>
        <taxon>Metazoa</taxon>
        <taxon>Ecdysozoa</taxon>
        <taxon>Nematoda</taxon>
        <taxon>Chromadorea</taxon>
        <taxon>Rhabditida</taxon>
        <taxon>Tylenchina</taxon>
        <taxon>Cephalobomorpha</taxon>
        <taxon>Cephaloboidea</taxon>
        <taxon>Cephalobidae</taxon>
        <taxon>Acrobeloides</taxon>
    </lineage>
</organism>
<name>A0A914E8G3_9BILA</name>
<proteinExistence type="predicted"/>
<dbReference type="AlphaFoldDB" id="A0A914E8G3"/>
<accession>A0A914E8G3</accession>
<sequence>MSQTNVWGKVEIWLRYIMRCKELLYRAFPAHTLNFTHGLDYIFAVGQMAAALTIKIGPLENQKTYVVMIV</sequence>